<dbReference type="STRING" id="103827.A0A0N5CY94"/>
<evidence type="ECO:0000256" key="9">
    <source>
        <dbReference type="ARBA" id="ARBA00022824"/>
    </source>
</evidence>
<dbReference type="AlphaFoldDB" id="A0A0N5CY94"/>
<dbReference type="OrthoDB" id="4769at2759"/>
<evidence type="ECO:0000313" key="17">
    <source>
        <dbReference type="WBParaSite" id="TCLT_0000540701-mRNA-1"/>
    </source>
</evidence>
<dbReference type="PANTHER" id="PTHR12989">
    <property type="entry name" value="ALPHA-1,2-GLUCOSYLTRANSFERASE ALG10"/>
    <property type="match status" value="1"/>
</dbReference>
<dbReference type="PIRSF" id="PIRSF028810">
    <property type="entry name" value="Alpha1_2_glucosyltferase_Alg10"/>
    <property type="match status" value="1"/>
</dbReference>
<keyword evidence="10 14" id="KW-1133">Transmembrane helix</keyword>
<keyword evidence="9" id="KW-0256">Endoplasmic reticulum</keyword>
<dbReference type="WBParaSite" id="TCLT_0000540701-mRNA-1">
    <property type="protein sequence ID" value="TCLT_0000540701-mRNA-1"/>
    <property type="gene ID" value="TCLT_0000540701"/>
</dbReference>
<comment type="catalytic activity">
    <reaction evidence="13">
        <text>an alpha-D-Glc-(1-&gt;3)-alpha-D-Glc-(1-&gt;3)-alpha-D-Man-(1-&gt;2)-alpha-D-Man-(1-&gt;2)-alpha-D-Man-(1-&gt;3)-[alpha-D-Man-(1-&gt;2)-alpha-D-Man-(1-&gt;3)-[alpha-D-Man-(1-&gt;2)-alpha-D-Man-(1-&gt;6)]-alpha-D-Man-(1-&gt;6)]-beta-D-Man-(1-&gt;4)-beta-D-GlcNAc-(1-&gt;4)-alpha-D-GlcNAc-diphospho-di-trans,poly-cis-dolichol + a di-trans,poly-cis-dolichyl beta-D-glucosyl phosphate = a alpha-D-Glc-(1-&gt;2)-alpha-D-Glc-(1-&gt;3)-alpha-D-Glc-(1-&gt;3)-alpha-D-Man-(1-&gt;2)-alpha-D-Man-(1-&gt;2)-alpha-D-Man-(1-&gt;3)-[alpha-D-Man-(1-&gt;2)-alpha-D-Man-(1-&gt;3)-[alpha-D-Man-(1-&gt;2)-alpha-D-Man-(1-&gt;6)]-alpha-D-Man-(1-&gt;6)]-beta-D-Man-(1-&gt;4)-beta-D-GlcNAc-(1-&gt;4)-alpha-D-GlcNAc-diphospho-di-trans,poly-cis-dolichol + a di-trans,poly-cis-dolichyl phosphate + H(+)</text>
        <dbReference type="Rhea" id="RHEA:29543"/>
        <dbReference type="Rhea" id="RHEA-COMP:19498"/>
        <dbReference type="Rhea" id="RHEA-COMP:19502"/>
        <dbReference type="Rhea" id="RHEA-COMP:19512"/>
        <dbReference type="Rhea" id="RHEA-COMP:19522"/>
        <dbReference type="ChEBI" id="CHEBI:15378"/>
        <dbReference type="ChEBI" id="CHEBI:57525"/>
        <dbReference type="ChEBI" id="CHEBI:57683"/>
        <dbReference type="ChEBI" id="CHEBI:132522"/>
        <dbReference type="ChEBI" id="CHEBI:132523"/>
        <dbReference type="EC" id="2.4.1.256"/>
    </reaction>
    <physiologicalReaction direction="left-to-right" evidence="13">
        <dbReference type="Rhea" id="RHEA:29544"/>
    </physiologicalReaction>
</comment>
<feature type="transmembrane region" description="Helical" evidence="14">
    <location>
        <begin position="233"/>
        <end position="250"/>
    </location>
</feature>
<evidence type="ECO:0000256" key="1">
    <source>
        <dbReference type="ARBA" id="ARBA00004477"/>
    </source>
</evidence>
<dbReference type="GO" id="GO:0006488">
    <property type="term" value="P:dolichol-linked oligosaccharide biosynthetic process"/>
    <property type="evidence" value="ECO:0007669"/>
    <property type="project" value="UniProtKB-UniRule"/>
</dbReference>
<dbReference type="OMA" id="VWDSKIT"/>
<feature type="transmembrane region" description="Helical" evidence="14">
    <location>
        <begin position="348"/>
        <end position="368"/>
    </location>
</feature>
<feature type="transmembrane region" description="Helical" evidence="14">
    <location>
        <begin position="37"/>
        <end position="64"/>
    </location>
</feature>
<evidence type="ECO:0000256" key="2">
    <source>
        <dbReference type="ARBA" id="ARBA00004922"/>
    </source>
</evidence>
<dbReference type="GO" id="GO:0106073">
    <property type="term" value="F:dolichyl pyrophosphate Glc2Man9GlcNAc2 alpha-1,2-glucosyltransferase activity"/>
    <property type="evidence" value="ECO:0007669"/>
    <property type="project" value="UniProtKB-UniRule"/>
</dbReference>
<evidence type="ECO:0000256" key="3">
    <source>
        <dbReference type="ARBA" id="ARBA00010600"/>
    </source>
</evidence>
<comment type="function">
    <text evidence="12">Dol-P-Glc:Glc(2)Man(9)GlcNAc(2)-PP-Dol alpha-1,2-glucosyltransferase that operates in the biosynthetic pathway of dolichol-linked oligosaccharides, the glycan precursors employed in protein asparagine (N)-glycosylation. The assembly of dolichol-linked oligosaccharides begins on the cytosolic side of the endoplasmic reticulum membrane and finishes in its lumen. The sequential addition of sugars to dolichol pyrophosphate produces dolichol-linked oligosaccharides containing fourteen sugars, including two GlcNAcs, nine mannoses and three glucoses. Once assembled, the oligosaccharide is transferred from the lipid to nascent proteins by oligosaccharyltransferases. In the lumen of the endoplasmic reticulum, adds the third and last glucose residue from dolichyl phosphate glucose (Dol-P-Glc) onto the lipid-linked oligosaccharide intermediate Glc(2)Man(9)GlcNAc(2)-PP-Dol to produce Glc(3)Man(9)GlcNAc(2)-PP-Dol.</text>
</comment>
<feature type="transmembrane region" description="Helical" evidence="14">
    <location>
        <begin position="374"/>
        <end position="393"/>
    </location>
</feature>
<dbReference type="InterPro" id="IPR016900">
    <property type="entry name" value="Alg10"/>
</dbReference>
<keyword evidence="11 14" id="KW-0472">Membrane</keyword>
<keyword evidence="8 14" id="KW-0812">Transmembrane</keyword>
<evidence type="ECO:0000256" key="14">
    <source>
        <dbReference type="PIRNR" id="PIRNR028810"/>
    </source>
</evidence>
<feature type="transmembrane region" description="Helical" evidence="14">
    <location>
        <begin position="176"/>
        <end position="197"/>
    </location>
</feature>
<evidence type="ECO:0000256" key="7">
    <source>
        <dbReference type="ARBA" id="ARBA00022679"/>
    </source>
</evidence>
<feature type="transmembrane region" description="Helical" evidence="14">
    <location>
        <begin position="271"/>
        <end position="287"/>
    </location>
</feature>
<reference evidence="17" key="1">
    <citation type="submission" date="2016-04" db="UniProtKB">
        <authorList>
            <consortium name="WormBaseParasite"/>
        </authorList>
    </citation>
    <scope>IDENTIFICATION</scope>
</reference>
<dbReference type="EMBL" id="UYYF01004337">
    <property type="protein sequence ID" value="VDN02637.1"/>
    <property type="molecule type" value="Genomic_DNA"/>
</dbReference>
<feature type="transmembrane region" description="Helical" evidence="14">
    <location>
        <begin position="146"/>
        <end position="170"/>
    </location>
</feature>
<evidence type="ECO:0000256" key="11">
    <source>
        <dbReference type="ARBA" id="ARBA00023136"/>
    </source>
</evidence>
<comment type="subcellular location">
    <subcellularLocation>
        <location evidence="1">Endoplasmic reticulum membrane</location>
        <topology evidence="1">Multi-pass membrane protein</topology>
    </subcellularLocation>
</comment>
<dbReference type="Proteomes" id="UP000276776">
    <property type="component" value="Unassembled WGS sequence"/>
</dbReference>
<dbReference type="EC" id="2.4.1.256" evidence="4 14"/>
<feature type="transmembrane region" description="Helical" evidence="14">
    <location>
        <begin position="414"/>
        <end position="436"/>
    </location>
</feature>
<keyword evidence="6 14" id="KW-0328">Glycosyltransferase</keyword>
<comment type="pathway">
    <text evidence="2">Protein modification; protein glycosylation.</text>
</comment>
<sequence length="454" mass="53525">MDSQIVCSIFGACVIIEFQHFAVLKFAYGICPRNEIIYVYLILEIWLIGSFLGLLHSFLVRYIYRIVPEPYMDEIFHVYQTRNFCAFNFTWDPKITTPPALYILSVPIFCEHERYTNSALIPFSFVGCMQFQKLFSRHKFGTRLQIFKCTVTSITVLLLPVLFHSSLLYYTDLLSLTTLVWAASLPPGILSSLIFLVSVCTRQTNIIWAAVYGSFHLFALLEKQCKHGLSFSFWSLLLLPIGFVIFFVFNNNSIVLGDRSAHQPVPHFMQFFYFLVFHCFSSAPLLLCRSKTYHCIKENILHPVKSLILLLLISCCVYFFTFQHQYLLADNRHFTFYIWRRWFLRHPCCKYIAVIFYILALKLFIQIIDHIPKLLAVLYILGTAAVLVPVNLLEPRYFIVPYIFWRLSYPERRISVIIFELIYAVLINTLVLYMFLFRPFEWSHLPNVKQRFMW</sequence>
<reference evidence="15 16" key="2">
    <citation type="submission" date="2018-11" db="EMBL/GenBank/DDBJ databases">
        <authorList>
            <consortium name="Pathogen Informatics"/>
        </authorList>
    </citation>
    <scope>NUCLEOTIDE SEQUENCE [LARGE SCALE GENOMIC DNA]</scope>
</reference>
<evidence type="ECO:0000256" key="12">
    <source>
        <dbReference type="ARBA" id="ARBA00044727"/>
    </source>
</evidence>
<evidence type="ECO:0000313" key="15">
    <source>
        <dbReference type="EMBL" id="VDN02637.1"/>
    </source>
</evidence>
<feature type="transmembrane region" description="Helical" evidence="14">
    <location>
        <begin position="307"/>
        <end position="327"/>
    </location>
</feature>
<evidence type="ECO:0000256" key="13">
    <source>
        <dbReference type="ARBA" id="ARBA00048064"/>
    </source>
</evidence>
<keyword evidence="7" id="KW-0808">Transferase</keyword>
<dbReference type="GO" id="GO:0005789">
    <property type="term" value="C:endoplasmic reticulum membrane"/>
    <property type="evidence" value="ECO:0007669"/>
    <property type="project" value="UniProtKB-SubCell"/>
</dbReference>
<protein>
    <recommendedName>
        <fullName evidence="5 14">Dol-P-Glc:Glc(2)Man(9)GlcNAc(2)-PP-Dol alpha-1,2-glucosyltransferase</fullName>
        <ecNumber evidence="4 14">2.4.1.256</ecNumber>
    </recommendedName>
</protein>
<organism evidence="17">
    <name type="scientific">Thelazia callipaeda</name>
    <name type="common">Oriental eyeworm</name>
    <name type="synonym">Parasitic nematode</name>
    <dbReference type="NCBI Taxonomy" id="103827"/>
    <lineage>
        <taxon>Eukaryota</taxon>
        <taxon>Metazoa</taxon>
        <taxon>Ecdysozoa</taxon>
        <taxon>Nematoda</taxon>
        <taxon>Chromadorea</taxon>
        <taxon>Rhabditida</taxon>
        <taxon>Spirurina</taxon>
        <taxon>Spiruromorpha</taxon>
        <taxon>Thelazioidea</taxon>
        <taxon>Thelaziidae</taxon>
        <taxon>Thelazia</taxon>
    </lineage>
</organism>
<evidence type="ECO:0000256" key="6">
    <source>
        <dbReference type="ARBA" id="ARBA00022676"/>
    </source>
</evidence>
<accession>A0A0N5CY94</accession>
<evidence type="ECO:0000256" key="8">
    <source>
        <dbReference type="ARBA" id="ARBA00022692"/>
    </source>
</evidence>
<comment type="similarity">
    <text evidence="3 14">Belongs to the ALG10 glucosyltransferase family.</text>
</comment>
<evidence type="ECO:0000256" key="10">
    <source>
        <dbReference type="ARBA" id="ARBA00022989"/>
    </source>
</evidence>
<keyword evidence="16" id="KW-1185">Reference proteome</keyword>
<comment type="caution">
    <text evidence="14">Lacks conserved residue(s) required for the propagation of feature annotation.</text>
</comment>
<dbReference type="Pfam" id="PF04922">
    <property type="entry name" value="DIE2_ALG10"/>
    <property type="match status" value="2"/>
</dbReference>
<proteinExistence type="inferred from homology"/>
<evidence type="ECO:0000256" key="5">
    <source>
        <dbReference type="ARBA" id="ARBA00018512"/>
    </source>
</evidence>
<name>A0A0N5CY94_THECL</name>
<gene>
    <name evidence="15" type="ORF">TCLT_LOCUS5396</name>
</gene>
<evidence type="ECO:0000313" key="16">
    <source>
        <dbReference type="Proteomes" id="UP000276776"/>
    </source>
</evidence>
<dbReference type="PANTHER" id="PTHR12989:SF10">
    <property type="entry name" value="DOL-P-GLC:GLC(2)MAN(9)GLCNAC(2)-PP-DOL ALPHA-1,2-GLUCOSYLTRANSFERASE-RELATED"/>
    <property type="match status" value="1"/>
</dbReference>
<evidence type="ECO:0000256" key="4">
    <source>
        <dbReference type="ARBA" id="ARBA00011967"/>
    </source>
</evidence>